<feature type="transmembrane region" description="Helical" evidence="1">
    <location>
        <begin position="184"/>
        <end position="202"/>
    </location>
</feature>
<keyword evidence="1" id="KW-0812">Transmembrane</keyword>
<reference evidence="3" key="1">
    <citation type="journal article" date="2012" name="Science">
        <title>The Paleozoic origin of enzymatic lignin decomposition reconstructed from 31 fungal genomes.</title>
        <authorList>
            <person name="Floudas D."/>
            <person name="Binder M."/>
            <person name="Riley R."/>
            <person name="Barry K."/>
            <person name="Blanchette R.A."/>
            <person name="Henrissat B."/>
            <person name="Martinez A.T."/>
            <person name="Otillar R."/>
            <person name="Spatafora J.W."/>
            <person name="Yadav J.S."/>
            <person name="Aerts A."/>
            <person name="Benoit I."/>
            <person name="Boyd A."/>
            <person name="Carlson A."/>
            <person name="Copeland A."/>
            <person name="Coutinho P.M."/>
            <person name="de Vries R.P."/>
            <person name="Ferreira P."/>
            <person name="Findley K."/>
            <person name="Foster B."/>
            <person name="Gaskell J."/>
            <person name="Glotzer D."/>
            <person name="Gorecki P."/>
            <person name="Heitman J."/>
            <person name="Hesse C."/>
            <person name="Hori C."/>
            <person name="Igarashi K."/>
            <person name="Jurgens J.A."/>
            <person name="Kallen N."/>
            <person name="Kersten P."/>
            <person name="Kohler A."/>
            <person name="Kuees U."/>
            <person name="Kumar T.K.A."/>
            <person name="Kuo A."/>
            <person name="LaButti K."/>
            <person name="Larrondo L.F."/>
            <person name="Lindquist E."/>
            <person name="Ling A."/>
            <person name="Lombard V."/>
            <person name="Lucas S."/>
            <person name="Lundell T."/>
            <person name="Martin R."/>
            <person name="McLaughlin D.J."/>
            <person name="Morgenstern I."/>
            <person name="Morin E."/>
            <person name="Murat C."/>
            <person name="Nagy L.G."/>
            <person name="Nolan M."/>
            <person name="Ohm R.A."/>
            <person name="Patyshakuliyeva A."/>
            <person name="Rokas A."/>
            <person name="Ruiz-Duenas F.J."/>
            <person name="Sabat G."/>
            <person name="Salamov A."/>
            <person name="Samejima M."/>
            <person name="Schmutz J."/>
            <person name="Slot J.C."/>
            <person name="St John F."/>
            <person name="Stenlid J."/>
            <person name="Sun H."/>
            <person name="Sun S."/>
            <person name="Syed K."/>
            <person name="Tsang A."/>
            <person name="Wiebenga A."/>
            <person name="Young D."/>
            <person name="Pisabarro A."/>
            <person name="Eastwood D.C."/>
            <person name="Martin F."/>
            <person name="Cullen D."/>
            <person name="Grigoriev I.V."/>
            <person name="Hibbett D.S."/>
        </authorList>
    </citation>
    <scope>NUCLEOTIDE SEQUENCE [LARGE SCALE GENOMIC DNA]</scope>
    <source>
        <strain evidence="3">TFB10046</strain>
    </source>
</reference>
<dbReference type="OrthoDB" id="3232296at2759"/>
<keyword evidence="1" id="KW-0472">Membrane</keyword>
<dbReference type="eggNOG" id="ENOG502SP8V">
    <property type="taxonomic scope" value="Eukaryota"/>
</dbReference>
<dbReference type="AlphaFoldDB" id="J0WSA6"/>
<feature type="transmembrane region" description="Helical" evidence="1">
    <location>
        <begin position="20"/>
        <end position="40"/>
    </location>
</feature>
<dbReference type="InParanoid" id="J0WSA6"/>
<dbReference type="Proteomes" id="UP000006514">
    <property type="component" value="Unassembled WGS sequence"/>
</dbReference>
<dbReference type="OMA" id="CTINYNP"/>
<sequence>MSSLSAEGGQRITPLLASYLALHVVGSHVLLPLLLATFAFSRAKRAVVLVNLCVCFLLTSIITCLLFYAGQYKSSGPDAKWCIAQASLVYAVAPMDGMAVLCLMYHVWNSVRIAQGGRQYEGRLARVLSIIPAIAPYVVFVGFATGGASVALANPGAVTLRPDVQFFCTVPDGAYSLSTSVSTAVPLVLSIICAVSIGVTLWRGMTARKRDSTVTLSKVDMQFAPRVFFYGVYVFIGLIFTLVSIVRPSPAPDMFSATIPTFIAVLFGSQSDVLDAWRRLFRRGEPGEKDAWTQVV</sequence>
<dbReference type="KEGG" id="adl:AURDEDRAFT_117201"/>
<dbReference type="Gene3D" id="1.20.1070.10">
    <property type="entry name" value="Rhodopsin 7-helix transmembrane proteins"/>
    <property type="match status" value="1"/>
</dbReference>
<feature type="transmembrane region" description="Helical" evidence="1">
    <location>
        <begin position="47"/>
        <end position="68"/>
    </location>
</feature>
<feature type="transmembrane region" description="Helical" evidence="1">
    <location>
        <begin position="128"/>
        <end position="153"/>
    </location>
</feature>
<name>J0WSA6_AURST</name>
<gene>
    <name evidence="2" type="ORF">AURDEDRAFT_117201</name>
</gene>
<feature type="transmembrane region" description="Helical" evidence="1">
    <location>
        <begin position="223"/>
        <end position="243"/>
    </location>
</feature>
<feature type="transmembrane region" description="Helical" evidence="1">
    <location>
        <begin position="88"/>
        <end position="108"/>
    </location>
</feature>
<protein>
    <recommendedName>
        <fullName evidence="4">G-protein coupled receptors family 1 profile domain-containing protein</fullName>
    </recommendedName>
</protein>
<evidence type="ECO:0000313" key="2">
    <source>
        <dbReference type="EMBL" id="EJD35948.1"/>
    </source>
</evidence>
<feature type="transmembrane region" description="Helical" evidence="1">
    <location>
        <begin position="255"/>
        <end position="274"/>
    </location>
</feature>
<evidence type="ECO:0000256" key="1">
    <source>
        <dbReference type="SAM" id="Phobius"/>
    </source>
</evidence>
<proteinExistence type="predicted"/>
<keyword evidence="3" id="KW-1185">Reference proteome</keyword>
<organism evidence="2 3">
    <name type="scientific">Auricularia subglabra (strain TFB-10046 / SS5)</name>
    <name type="common">White-rot fungus</name>
    <name type="synonym">Auricularia delicata (strain TFB10046)</name>
    <dbReference type="NCBI Taxonomy" id="717982"/>
    <lineage>
        <taxon>Eukaryota</taxon>
        <taxon>Fungi</taxon>
        <taxon>Dikarya</taxon>
        <taxon>Basidiomycota</taxon>
        <taxon>Agaricomycotina</taxon>
        <taxon>Agaricomycetes</taxon>
        <taxon>Auriculariales</taxon>
        <taxon>Auriculariaceae</taxon>
        <taxon>Auricularia</taxon>
    </lineage>
</organism>
<dbReference type="EMBL" id="JH687874">
    <property type="protein sequence ID" value="EJD35948.1"/>
    <property type="molecule type" value="Genomic_DNA"/>
</dbReference>
<keyword evidence="1" id="KW-1133">Transmembrane helix</keyword>
<accession>J0WSA6</accession>
<evidence type="ECO:0000313" key="3">
    <source>
        <dbReference type="Proteomes" id="UP000006514"/>
    </source>
</evidence>
<evidence type="ECO:0008006" key="4">
    <source>
        <dbReference type="Google" id="ProtNLM"/>
    </source>
</evidence>